<keyword evidence="11" id="KW-1185">Reference proteome</keyword>
<dbReference type="InterPro" id="IPR032396">
    <property type="entry name" value="SAS-6_N"/>
</dbReference>
<evidence type="ECO:0000256" key="3">
    <source>
        <dbReference type="ARBA" id="ARBA00022490"/>
    </source>
</evidence>
<comment type="caution">
    <text evidence="10">The sequence shown here is derived from an EMBL/GenBank/DDBJ whole genome shotgun (WGS) entry which is preliminary data.</text>
</comment>
<dbReference type="Proteomes" id="UP000230750">
    <property type="component" value="Unassembled WGS sequence"/>
</dbReference>
<dbReference type="PANTHER" id="PTHR44281">
    <property type="entry name" value="SPINDLE ASSEMBLY ABNORMAL PROTEIN 6 HOMOLOG"/>
    <property type="match status" value="1"/>
</dbReference>
<evidence type="ECO:0000259" key="8">
    <source>
        <dbReference type="Pfam" id="PF16531"/>
    </source>
</evidence>
<gene>
    <name evidence="10" type="ORF">BSL78_14709</name>
</gene>
<dbReference type="GO" id="GO:0007099">
    <property type="term" value="P:centriole replication"/>
    <property type="evidence" value="ECO:0007669"/>
    <property type="project" value="TreeGrafter"/>
</dbReference>
<keyword evidence="5" id="KW-0206">Cytoskeleton</keyword>
<evidence type="ECO:0000256" key="4">
    <source>
        <dbReference type="ARBA" id="ARBA00023054"/>
    </source>
</evidence>
<reference evidence="10 11" key="1">
    <citation type="journal article" date="2017" name="PLoS Biol.">
        <title>The sea cucumber genome provides insights into morphological evolution and visceral regeneration.</title>
        <authorList>
            <person name="Zhang X."/>
            <person name="Sun L."/>
            <person name="Yuan J."/>
            <person name="Sun Y."/>
            <person name="Gao Y."/>
            <person name="Zhang L."/>
            <person name="Li S."/>
            <person name="Dai H."/>
            <person name="Hamel J.F."/>
            <person name="Liu C."/>
            <person name="Yu Y."/>
            <person name="Liu S."/>
            <person name="Lin W."/>
            <person name="Guo K."/>
            <person name="Jin S."/>
            <person name="Xu P."/>
            <person name="Storey K.B."/>
            <person name="Huan P."/>
            <person name="Zhang T."/>
            <person name="Zhou Y."/>
            <person name="Zhang J."/>
            <person name="Lin C."/>
            <person name="Li X."/>
            <person name="Xing L."/>
            <person name="Huo D."/>
            <person name="Sun M."/>
            <person name="Wang L."/>
            <person name="Mercier A."/>
            <person name="Li F."/>
            <person name="Yang H."/>
            <person name="Xiang J."/>
        </authorList>
    </citation>
    <scope>NUCLEOTIDE SEQUENCE [LARGE SCALE GENOMIC DNA]</scope>
    <source>
        <strain evidence="10">Shaxun</strain>
        <tissue evidence="10">Muscle</tissue>
    </source>
</reference>
<evidence type="ECO:0000256" key="5">
    <source>
        <dbReference type="ARBA" id="ARBA00023212"/>
    </source>
</evidence>
<name>A0A2G8KKC5_STIJA</name>
<dbReference type="AlphaFoldDB" id="A0A2G8KKC5"/>
<dbReference type="PANTHER" id="PTHR44281:SF2">
    <property type="entry name" value="SPINDLE ASSEMBLY ABNORMAL PROTEIN 6 HOMOLOG"/>
    <property type="match status" value="1"/>
</dbReference>
<organism evidence="10 11">
    <name type="scientific">Stichopus japonicus</name>
    <name type="common">Sea cucumber</name>
    <dbReference type="NCBI Taxonomy" id="307972"/>
    <lineage>
        <taxon>Eukaryota</taxon>
        <taxon>Metazoa</taxon>
        <taxon>Echinodermata</taxon>
        <taxon>Eleutherozoa</taxon>
        <taxon>Echinozoa</taxon>
        <taxon>Holothuroidea</taxon>
        <taxon>Aspidochirotacea</taxon>
        <taxon>Aspidochirotida</taxon>
        <taxon>Stichopodidae</taxon>
        <taxon>Apostichopus</taxon>
    </lineage>
</organism>
<dbReference type="STRING" id="307972.A0A2G8KKC5"/>
<feature type="region of interest" description="Disordered" evidence="7">
    <location>
        <begin position="309"/>
        <end position="333"/>
    </location>
</feature>
<keyword evidence="6" id="KW-0131">Cell cycle</keyword>
<evidence type="ECO:0000256" key="7">
    <source>
        <dbReference type="SAM" id="MobiDB-lite"/>
    </source>
</evidence>
<dbReference type="Pfam" id="PF16531">
    <property type="entry name" value="SAS-6_N"/>
    <property type="match status" value="1"/>
</dbReference>
<dbReference type="Gene3D" id="2.170.210.20">
    <property type="entry name" value="Spindle assembly abnormal protein 6, N-terminal domain"/>
    <property type="match status" value="1"/>
</dbReference>
<dbReference type="GO" id="GO:0005814">
    <property type="term" value="C:centriole"/>
    <property type="evidence" value="ECO:0007669"/>
    <property type="project" value="TreeGrafter"/>
</dbReference>
<evidence type="ECO:0000313" key="11">
    <source>
        <dbReference type="Proteomes" id="UP000230750"/>
    </source>
</evidence>
<feature type="domain" description="SAS-6 coiled-coil" evidence="9">
    <location>
        <begin position="160"/>
        <end position="189"/>
    </location>
</feature>
<keyword evidence="3" id="KW-0963">Cytoplasm</keyword>
<dbReference type="InterPro" id="IPR038558">
    <property type="entry name" value="SAS-6_N_sf"/>
</dbReference>
<dbReference type="InterPro" id="IPR041513">
    <property type="entry name" value="SAS6_CC"/>
</dbReference>
<dbReference type="EMBL" id="MRZV01000523">
    <property type="protein sequence ID" value="PIK48408.1"/>
    <property type="molecule type" value="Genomic_DNA"/>
</dbReference>
<dbReference type="GO" id="GO:0005813">
    <property type="term" value="C:centrosome"/>
    <property type="evidence" value="ECO:0007669"/>
    <property type="project" value="UniProtKB-SubCell"/>
</dbReference>
<feature type="domain" description="Spindle assembly abnormal protein 6 N-terminal" evidence="8">
    <location>
        <begin position="47"/>
        <end position="154"/>
    </location>
</feature>
<feature type="compositionally biased region" description="Basic and acidic residues" evidence="7">
    <location>
        <begin position="309"/>
        <end position="332"/>
    </location>
</feature>
<evidence type="ECO:0000256" key="1">
    <source>
        <dbReference type="ARBA" id="ARBA00004300"/>
    </source>
</evidence>
<sequence>MLCKSGTLNYSQIFFLPQSRFFPFNLQFCLLSFLPSRSVSIQVTLEKCTSAAPLHRKELHVRLTDDLDSFFLYTLALGEDDFQYLKNQQGLLIDFTAFPHKLMELLELCLEQQGKESPKFILQLSKVDQSEQSLAELAIIETNPFKHLTHLTLKVKPGSDTEVKRFLAKCLKQLQEEHRQVQSQLQMTESSLKRQLQQNQEALADKSQELEKLKGQWQSHTDSITARHNQQLAEERERATKMQRDLDQSHLRQKQEMENRSGKQVEQMEVHTRELQKANRDFHDQKQRLESLVKELRGKLSNLEEDYQRVQHDAENGKRRTESLETEHHSREQLLSQLKTRVAVLEQESRDKEALITKSNELLEAANRQKDNFEDSLQQKQAFVRKLEATVKSSSAEVMKGNEIIKKLQGELKANLAKLKLKNAVTSKQEKVIEEKAESIQKLEEERNNLRTRLQQSEQENKSLTESTENLRGKLEESKQLLKTNENVINWLNKQVNEAQLSHRQGIADLGKAPPTFRPTFPANHVQYQSSRMVLPSSLQSASGVAPFPGAPVSSRISSAPAMTSTPASLSAIPESTTFEALQRGSRPVTGMSPALDPKYLQSVNDIPGKTHFQATGPGRLPLRPVQPQHSAKTSSCECLLPSGNEGEWI</sequence>
<feature type="region of interest" description="Disordered" evidence="7">
    <location>
        <begin position="451"/>
        <end position="471"/>
    </location>
</feature>
<feature type="compositionally biased region" description="Basic and acidic residues" evidence="7">
    <location>
        <begin position="459"/>
        <end position="471"/>
    </location>
</feature>
<dbReference type="OrthoDB" id="49058at2759"/>
<evidence type="ECO:0000256" key="6">
    <source>
        <dbReference type="ARBA" id="ARBA00023306"/>
    </source>
</evidence>
<evidence type="ECO:0000256" key="2">
    <source>
        <dbReference type="ARBA" id="ARBA00020407"/>
    </source>
</evidence>
<proteinExistence type="predicted"/>
<dbReference type="CDD" id="cd10142">
    <property type="entry name" value="HD_SAS6_N"/>
    <property type="match status" value="1"/>
</dbReference>
<keyword evidence="4" id="KW-0175">Coiled coil</keyword>
<accession>A0A2G8KKC5</accession>
<evidence type="ECO:0000313" key="10">
    <source>
        <dbReference type="EMBL" id="PIK48408.1"/>
    </source>
</evidence>
<protein>
    <recommendedName>
        <fullName evidence="2">Spindle assembly abnormal protein 6 homolog</fullName>
    </recommendedName>
</protein>
<evidence type="ECO:0000259" key="9">
    <source>
        <dbReference type="Pfam" id="PF18594"/>
    </source>
</evidence>
<comment type="subcellular location">
    <subcellularLocation>
        <location evidence="1">Cytoplasm</location>
        <location evidence="1">Cytoskeleton</location>
        <location evidence="1">Microtubule organizing center</location>
        <location evidence="1">Centrosome</location>
    </subcellularLocation>
</comment>
<dbReference type="Pfam" id="PF18594">
    <property type="entry name" value="Sas6_CC"/>
    <property type="match status" value="1"/>
</dbReference>